<dbReference type="AlphaFoldDB" id="A0A7S8EDF8"/>
<sequence length="92" mass="10445">MLEKTKQQTQDQPEKVWGYTFYTSHATLPAGRWCIQALHGNLWVFTGQQETVIESGNSFIVDDETPVVIRSLYRRGGAEFTAVQQTHTSQAQ</sequence>
<gene>
    <name evidence="1" type="ORF">G4Y79_11305</name>
</gene>
<reference evidence="1 2" key="1">
    <citation type="submission" date="2020-02" db="EMBL/GenBank/DDBJ databases">
        <authorList>
            <person name="Zheng R.K."/>
            <person name="Sun C.M."/>
        </authorList>
    </citation>
    <scope>NUCLEOTIDE SEQUENCE [LARGE SCALE GENOMIC DNA]</scope>
    <source>
        <strain evidence="2">rifampicinis</strain>
    </source>
</reference>
<keyword evidence="2" id="KW-1185">Reference proteome</keyword>
<name>A0A7S8EDF8_9CHLR</name>
<proteinExistence type="predicted"/>
<evidence type="ECO:0000313" key="2">
    <source>
        <dbReference type="Proteomes" id="UP000594468"/>
    </source>
</evidence>
<evidence type="ECO:0000313" key="1">
    <source>
        <dbReference type="EMBL" id="QPC84924.1"/>
    </source>
</evidence>
<dbReference type="RefSeq" id="WP_195172987.1">
    <property type="nucleotide sequence ID" value="NZ_CP062983.1"/>
</dbReference>
<dbReference type="Proteomes" id="UP000594468">
    <property type="component" value="Chromosome"/>
</dbReference>
<dbReference type="EMBL" id="CP062983">
    <property type="protein sequence ID" value="QPC84924.1"/>
    <property type="molecule type" value="Genomic_DNA"/>
</dbReference>
<protein>
    <submittedName>
        <fullName evidence="1">Uncharacterized protein</fullName>
    </submittedName>
</protein>
<dbReference type="KEGG" id="pmet:G4Y79_11305"/>
<organism evidence="1 2">
    <name type="scientific">Phototrophicus methaneseepsis</name>
    <dbReference type="NCBI Taxonomy" id="2710758"/>
    <lineage>
        <taxon>Bacteria</taxon>
        <taxon>Bacillati</taxon>
        <taxon>Chloroflexota</taxon>
        <taxon>Candidatus Thermofontia</taxon>
        <taxon>Phototrophicales</taxon>
        <taxon>Phototrophicaceae</taxon>
        <taxon>Phototrophicus</taxon>
    </lineage>
</organism>
<accession>A0A7S8EDF8</accession>